<comment type="catalytic activity">
    <reaction evidence="12 13">
        <text>DNA(n) + a 2'-deoxyribonucleoside 5'-triphosphate = DNA(n+1) + diphosphate</text>
        <dbReference type="Rhea" id="RHEA:22508"/>
        <dbReference type="Rhea" id="RHEA-COMP:17339"/>
        <dbReference type="Rhea" id="RHEA-COMP:17340"/>
        <dbReference type="ChEBI" id="CHEBI:33019"/>
        <dbReference type="ChEBI" id="CHEBI:61560"/>
        <dbReference type="ChEBI" id="CHEBI:173112"/>
        <dbReference type="EC" id="2.7.7.49"/>
    </reaction>
</comment>
<dbReference type="InterPro" id="IPR000477">
    <property type="entry name" value="RT_dom"/>
</dbReference>
<dbReference type="PANTHER" id="PTHR12066:SF0">
    <property type="entry name" value="TELOMERASE REVERSE TRANSCRIPTASE"/>
    <property type="match status" value="1"/>
</dbReference>
<evidence type="ECO:0000256" key="1">
    <source>
        <dbReference type="ARBA" id="ARBA00008001"/>
    </source>
</evidence>
<proteinExistence type="inferred from homology"/>
<dbReference type="GO" id="GO:0007004">
    <property type="term" value="P:telomere maintenance via telomerase"/>
    <property type="evidence" value="ECO:0007669"/>
    <property type="project" value="TreeGrafter"/>
</dbReference>
<keyword evidence="10 13" id="KW-0695">RNA-directed DNA polymerase</keyword>
<dbReference type="PROSITE" id="PS50878">
    <property type="entry name" value="RT_POL"/>
    <property type="match status" value="1"/>
</dbReference>
<dbReference type="AlphaFoldDB" id="A0A2Z7B7I6"/>
<dbReference type="Pfam" id="PF12009">
    <property type="entry name" value="Telomerase_RBD"/>
    <property type="match status" value="1"/>
</dbReference>
<dbReference type="InterPro" id="IPR043502">
    <property type="entry name" value="DNA/RNA_pol_sf"/>
</dbReference>
<keyword evidence="16" id="KW-1185">Reference proteome</keyword>
<evidence type="ECO:0000313" key="15">
    <source>
        <dbReference type="EMBL" id="KZV30425.1"/>
    </source>
</evidence>
<accession>A0A2Z7B7I6</accession>
<dbReference type="InterPro" id="IPR021891">
    <property type="entry name" value="Telomerase_RBD"/>
</dbReference>
<protein>
    <recommendedName>
        <fullName evidence="3 13">Telomerase reverse transcriptase</fullName>
        <ecNumber evidence="2 13">2.7.7.49</ecNumber>
    </recommendedName>
    <alternativeName>
        <fullName evidence="13">Telomerase catalytic subunit</fullName>
    </alternativeName>
</protein>
<evidence type="ECO:0000256" key="3">
    <source>
        <dbReference type="ARBA" id="ARBA00016182"/>
    </source>
</evidence>
<keyword evidence="6 13" id="KW-0548">Nucleotidyltransferase</keyword>
<dbReference type="GO" id="GO:0042162">
    <property type="term" value="F:telomeric DNA binding"/>
    <property type="evidence" value="ECO:0007669"/>
    <property type="project" value="TreeGrafter"/>
</dbReference>
<comment type="similarity">
    <text evidence="1 13">Belongs to the reverse transcriptase family. Telomerase subfamily.</text>
</comment>
<dbReference type="Pfam" id="PF21399">
    <property type="entry name" value="TERT_C"/>
    <property type="match status" value="1"/>
</dbReference>
<evidence type="ECO:0000256" key="10">
    <source>
        <dbReference type="ARBA" id="ARBA00022918"/>
    </source>
</evidence>
<dbReference type="Gene3D" id="1.10.357.90">
    <property type="match status" value="1"/>
</dbReference>
<gene>
    <name evidence="15" type="ORF">F511_13009</name>
</gene>
<keyword evidence="5 13" id="KW-0808">Transferase</keyword>
<dbReference type="InterPro" id="IPR049139">
    <property type="entry name" value="TERT_C"/>
</dbReference>
<evidence type="ECO:0000256" key="12">
    <source>
        <dbReference type="ARBA" id="ARBA00048173"/>
    </source>
</evidence>
<reference evidence="15 16" key="1">
    <citation type="journal article" date="2015" name="Proc. Natl. Acad. Sci. U.S.A.">
        <title>The resurrection genome of Boea hygrometrica: A blueprint for survival of dehydration.</title>
        <authorList>
            <person name="Xiao L."/>
            <person name="Yang G."/>
            <person name="Zhang L."/>
            <person name="Yang X."/>
            <person name="Zhao S."/>
            <person name="Ji Z."/>
            <person name="Zhou Q."/>
            <person name="Hu M."/>
            <person name="Wang Y."/>
            <person name="Chen M."/>
            <person name="Xu Y."/>
            <person name="Jin H."/>
            <person name="Xiao X."/>
            <person name="Hu G."/>
            <person name="Bao F."/>
            <person name="Hu Y."/>
            <person name="Wan P."/>
            <person name="Li L."/>
            <person name="Deng X."/>
            <person name="Kuang T."/>
            <person name="Xiang C."/>
            <person name="Zhu J.K."/>
            <person name="Oliver M.J."/>
            <person name="He Y."/>
        </authorList>
    </citation>
    <scope>NUCLEOTIDE SEQUENCE [LARGE SCALE GENOMIC DNA]</scope>
    <source>
        <strain evidence="16">cv. XS01</strain>
    </source>
</reference>
<dbReference type="EC" id="2.7.7.49" evidence="2 13"/>
<evidence type="ECO:0000313" key="16">
    <source>
        <dbReference type="Proteomes" id="UP000250235"/>
    </source>
</evidence>
<keyword evidence="9 13" id="KW-0779">Telomere</keyword>
<dbReference type="EMBL" id="KV008285">
    <property type="protein sequence ID" value="KZV30425.1"/>
    <property type="molecule type" value="Genomic_DNA"/>
</dbReference>
<dbReference type="SUPFAM" id="SSF56672">
    <property type="entry name" value="DNA/RNA polymerases"/>
    <property type="match status" value="1"/>
</dbReference>
<keyword evidence="7 13" id="KW-0479">Metal-binding</keyword>
<dbReference type="Gene3D" id="3.30.70.2630">
    <property type="match status" value="1"/>
</dbReference>
<evidence type="ECO:0000256" key="9">
    <source>
        <dbReference type="ARBA" id="ARBA00022895"/>
    </source>
</evidence>
<comment type="subcellular location">
    <subcellularLocation>
        <location evidence="13">Nucleus</location>
    </subcellularLocation>
    <subcellularLocation>
        <location evidence="13">Chromosome</location>
        <location evidence="13">Telomere</location>
    </subcellularLocation>
</comment>
<feature type="domain" description="Reverse transcriptase" evidence="14">
    <location>
        <begin position="338"/>
        <end position="719"/>
    </location>
</feature>
<dbReference type="OrthoDB" id="289721at2759"/>
<dbReference type="PANTHER" id="PTHR12066">
    <property type="entry name" value="TELOMERASE REVERSE TRANSCRIPTASE"/>
    <property type="match status" value="1"/>
</dbReference>
<organism evidence="15 16">
    <name type="scientific">Dorcoceras hygrometricum</name>
    <dbReference type="NCBI Taxonomy" id="472368"/>
    <lineage>
        <taxon>Eukaryota</taxon>
        <taxon>Viridiplantae</taxon>
        <taxon>Streptophyta</taxon>
        <taxon>Embryophyta</taxon>
        <taxon>Tracheophyta</taxon>
        <taxon>Spermatophyta</taxon>
        <taxon>Magnoliopsida</taxon>
        <taxon>eudicotyledons</taxon>
        <taxon>Gunneridae</taxon>
        <taxon>Pentapetalae</taxon>
        <taxon>asterids</taxon>
        <taxon>lamiids</taxon>
        <taxon>Lamiales</taxon>
        <taxon>Gesneriaceae</taxon>
        <taxon>Didymocarpoideae</taxon>
        <taxon>Trichosporeae</taxon>
        <taxon>Loxocarpinae</taxon>
        <taxon>Dorcoceras</taxon>
    </lineage>
</organism>
<evidence type="ECO:0000256" key="13">
    <source>
        <dbReference type="RuleBase" id="RU365061"/>
    </source>
</evidence>
<evidence type="ECO:0000256" key="7">
    <source>
        <dbReference type="ARBA" id="ARBA00022723"/>
    </source>
</evidence>
<dbReference type="GO" id="GO:0046872">
    <property type="term" value="F:metal ion binding"/>
    <property type="evidence" value="ECO:0007669"/>
    <property type="project" value="UniProtKB-KW"/>
</dbReference>
<keyword evidence="11 13" id="KW-0539">Nucleus</keyword>
<sequence>MARKRRVPEVLWRLFRNRARNLSETILALVPPPPAMAAGCRCHGQSCLGCRGEQASSFILRPEDPLEYRKLLTGCYAVVSENAPPIPVFDPHCRWPQLEAKRSSAIVDILISSAWILLHKRENNCGKSIAVSECYGAEIEGQTSHDDIEASCEIFSEDTNDPVEPSKSYCLKKQVISFIWAVCRRIVPVQLLGTPSNWRILRKNISKFVRLRKFEKFSLKQCIHKLKISKFPLLSKNHFSCLLSFDGMRHSKWSYKHMDKGCSKFAVADIVRHKILECWIFWFFTHLVSPVVQANFYVTESENEKQEVFYYQKSFWKILLKEAEKCLKDQSYSQLNDATNRKILGKRSFGFSRIRLCPKQKGFRVLANLQASSKMPHFPHRPGIHCDQHLKRTASHNLSSVKFESFKSVNSVLHDLHMVLKGIQTIEPEKLGSSVFDYNDVHRKLVPFLFPLKSGPAPMPCVFLVVSDVSKAFDSLNQDKLLDIMKDVMSYDEFTLEKYIQVICTKNSLKVHQHLVLAQQGIVAEPEKVTRRLPAHSLDSILVKKAFSRKVRKEEFNILLKEHIKNNVVQLDKKFYLQRVGIPQGSVLSTLLCSFYYGDMERNVVFPFLEKAFANIPGESDNRGASISGGNCTEEILAYSSESLLLRFIDDFLFISTSKKQASMFFSRLERGVREYNCYMNKEKYGLNFNMNSSQGLQSNRIHVGKDGVSFLRWSGLLVNCVTLEIQADYTRYLNSHLSSTLTVSCHGKVGRKLKAKLCDYLRPKCHPIFYDSNINSSAVVRLNIYQAFLLCAMKFLCYISDLSSVPKFQPKFLVNSMDASFRYMHRLIKRKMYTFKSQIAFLPKYKMRKNEVLWLGYHAYSRVVKKKQSRCQKLFHFLRLKLKALEKVENISSDLRYAIDDAHSTALWSIKY</sequence>
<comment type="function">
    <text evidence="13">Telomerase is a ribonucleoprotein enzyme essential for the replication of chromosome termini in most eukaryotes. It elongates telomeres. It is a reverse transcriptase that adds simple sequence repeats to chromosome ends by copying a template sequence within the RNA component of the enzyme.</text>
</comment>
<dbReference type="GO" id="GO:0000781">
    <property type="term" value="C:chromosome, telomeric region"/>
    <property type="evidence" value="ECO:0007669"/>
    <property type="project" value="UniProtKB-SubCell"/>
</dbReference>
<name>A0A2Z7B7I6_9LAMI</name>
<dbReference type="Gene3D" id="1.10.132.70">
    <property type="match status" value="1"/>
</dbReference>
<keyword evidence="4 13" id="KW-0158">Chromosome</keyword>
<evidence type="ECO:0000256" key="8">
    <source>
        <dbReference type="ARBA" id="ARBA00022842"/>
    </source>
</evidence>
<evidence type="ECO:0000256" key="11">
    <source>
        <dbReference type="ARBA" id="ARBA00023242"/>
    </source>
</evidence>
<dbReference type="Proteomes" id="UP000250235">
    <property type="component" value="Unassembled WGS sequence"/>
</dbReference>
<keyword evidence="8 13" id="KW-0460">Magnesium</keyword>
<evidence type="ECO:0000256" key="4">
    <source>
        <dbReference type="ARBA" id="ARBA00022454"/>
    </source>
</evidence>
<dbReference type="FunFam" id="3.30.70.2630:FF:000002">
    <property type="entry name" value="Telomerase reverse transcriptase"/>
    <property type="match status" value="1"/>
</dbReference>
<evidence type="ECO:0000256" key="6">
    <source>
        <dbReference type="ARBA" id="ARBA00022695"/>
    </source>
</evidence>
<dbReference type="PRINTS" id="PR01365">
    <property type="entry name" value="TELOMERASERT"/>
</dbReference>
<evidence type="ECO:0000256" key="5">
    <source>
        <dbReference type="ARBA" id="ARBA00022679"/>
    </source>
</evidence>
<dbReference type="GO" id="GO:0000333">
    <property type="term" value="C:telomerase catalytic core complex"/>
    <property type="evidence" value="ECO:0007669"/>
    <property type="project" value="TreeGrafter"/>
</dbReference>
<dbReference type="SMART" id="SM00975">
    <property type="entry name" value="Telomerase_RBD"/>
    <property type="match status" value="1"/>
</dbReference>
<dbReference type="CDD" id="cd01648">
    <property type="entry name" value="TERT"/>
    <property type="match status" value="1"/>
</dbReference>
<dbReference type="GO" id="GO:0070034">
    <property type="term" value="F:telomerase RNA binding"/>
    <property type="evidence" value="ECO:0007669"/>
    <property type="project" value="TreeGrafter"/>
</dbReference>
<evidence type="ECO:0000259" key="14">
    <source>
        <dbReference type="PROSITE" id="PS50878"/>
    </source>
</evidence>
<dbReference type="GO" id="GO:0003720">
    <property type="term" value="F:telomerase activity"/>
    <property type="evidence" value="ECO:0007669"/>
    <property type="project" value="InterPro"/>
</dbReference>
<evidence type="ECO:0000256" key="2">
    <source>
        <dbReference type="ARBA" id="ARBA00012493"/>
    </source>
</evidence>
<dbReference type="InterPro" id="IPR003545">
    <property type="entry name" value="Telomerase_RT"/>
</dbReference>